<sequence>MPASFWLRHCAIPWVQLGDTIAIAFASAAEAESQRQTLSACFGPFIPVLAPAAQISPLLQAHFKTAMARQASNSIAPDLSSRTLFQHSKRLKQLLPVSAFLCLSVLFPLTVFSFCCGAALLFLLMFTGLKLCGLVAHLVPKLHSGPASLPLHNSQKQPPEHLPKISVLVPLYKESAISSALLKRLARLTYPQDRMEVLLVLEAGDSLTQQTISEATLPPWISAIEVPAWGELRTKPRAMNYALNFCQGEIVGVWDAEDAPQPDQLQKVAAAFAAASPEVACFQGVLDYYNPRANLISRCFTLEYASWFRIVLPGIARLGLVVPLGGTTMFVRRAVLDKLGGWDAHNVTEDADLGVRLYRAGYRTQMLATATYEEASCHIAPWVRQRSRWLKGFMATYLVHMRQPLHLARGLGWRGFLGFQAFFLGTIGQFLLAPFLWTYWLVFLGLPHPSTAVLPDMLLFLGVSSLITFEALGMGIAVFGAFASGRPRLALWVPILPLYYLMGPIAVYKALYELLYNPFFWDKTSHGMHPPDRNAQEHVASEQDP</sequence>
<keyword evidence="2" id="KW-0328">Glycosyltransferase</keyword>
<name>A0ABQ0AJV1_9RHOB</name>
<dbReference type="Pfam" id="PF13641">
    <property type="entry name" value="Glyco_tranf_2_3"/>
    <property type="match status" value="1"/>
</dbReference>
<dbReference type="InterPro" id="IPR007831">
    <property type="entry name" value="T2SS_GspE_N"/>
</dbReference>
<evidence type="ECO:0000256" key="3">
    <source>
        <dbReference type="ARBA" id="ARBA00022679"/>
    </source>
</evidence>
<keyword evidence="6 7" id="KW-0472">Membrane</keyword>
<dbReference type="PANTHER" id="PTHR43867:SF2">
    <property type="entry name" value="CELLULOSE SYNTHASE CATALYTIC SUBUNIT A [UDP-FORMING]"/>
    <property type="match status" value="1"/>
</dbReference>
<dbReference type="PANTHER" id="PTHR43867">
    <property type="entry name" value="CELLULOSE SYNTHASE CATALYTIC SUBUNIT A [UDP-FORMING]"/>
    <property type="match status" value="1"/>
</dbReference>
<feature type="transmembrane region" description="Helical" evidence="7">
    <location>
        <begin position="489"/>
        <end position="511"/>
    </location>
</feature>
<gene>
    <name evidence="9" type="ORF">NBRC116598_15850</name>
</gene>
<comment type="caution">
    <text evidence="9">The sequence shown here is derived from an EMBL/GenBank/DDBJ whole genome shotgun (WGS) entry which is preliminary data.</text>
</comment>
<evidence type="ECO:0000256" key="1">
    <source>
        <dbReference type="ARBA" id="ARBA00004141"/>
    </source>
</evidence>
<reference evidence="9 10" key="1">
    <citation type="submission" date="2024-04" db="EMBL/GenBank/DDBJ databases">
        <title>Draft genome sequence of Pseudophaeobacter arcticus NBRC 116598.</title>
        <authorList>
            <person name="Miyakawa T."/>
            <person name="Kusuya Y."/>
            <person name="Miura T."/>
        </authorList>
    </citation>
    <scope>NUCLEOTIDE SEQUENCE [LARGE SCALE GENOMIC DNA]</scope>
    <source>
        <strain evidence="9 10">SU-CL00105</strain>
    </source>
</reference>
<feature type="transmembrane region" description="Helical" evidence="7">
    <location>
        <begin position="457"/>
        <end position="482"/>
    </location>
</feature>
<dbReference type="Gene3D" id="3.90.550.10">
    <property type="entry name" value="Spore Coat Polysaccharide Biosynthesis Protein SpsA, Chain A"/>
    <property type="match status" value="1"/>
</dbReference>
<dbReference type="InterPro" id="IPR050321">
    <property type="entry name" value="Glycosyltr_2/OpgH_subfam"/>
</dbReference>
<dbReference type="Proteomes" id="UP001441944">
    <property type="component" value="Unassembled WGS sequence"/>
</dbReference>
<protein>
    <submittedName>
        <fullName evidence="9">Glycosyltransferase</fullName>
    </submittedName>
</protein>
<evidence type="ECO:0000256" key="2">
    <source>
        <dbReference type="ARBA" id="ARBA00022676"/>
    </source>
</evidence>
<dbReference type="SUPFAM" id="SSF53448">
    <property type="entry name" value="Nucleotide-diphospho-sugar transferases"/>
    <property type="match status" value="1"/>
</dbReference>
<feature type="transmembrane region" description="Helical" evidence="7">
    <location>
        <begin position="94"/>
        <end position="114"/>
    </location>
</feature>
<evidence type="ECO:0000313" key="9">
    <source>
        <dbReference type="EMBL" id="GAA6196141.1"/>
    </source>
</evidence>
<evidence type="ECO:0000256" key="6">
    <source>
        <dbReference type="ARBA" id="ARBA00023136"/>
    </source>
</evidence>
<accession>A0ABQ0AJV1</accession>
<feature type="domain" description="Type II secretion system protein GspE N-terminal" evidence="8">
    <location>
        <begin position="1"/>
        <end position="67"/>
    </location>
</feature>
<evidence type="ECO:0000313" key="10">
    <source>
        <dbReference type="Proteomes" id="UP001441944"/>
    </source>
</evidence>
<evidence type="ECO:0000256" key="5">
    <source>
        <dbReference type="ARBA" id="ARBA00022989"/>
    </source>
</evidence>
<keyword evidence="4 7" id="KW-0812">Transmembrane</keyword>
<evidence type="ECO:0000256" key="7">
    <source>
        <dbReference type="SAM" id="Phobius"/>
    </source>
</evidence>
<dbReference type="Pfam" id="PF05157">
    <property type="entry name" value="MshEN"/>
    <property type="match status" value="1"/>
</dbReference>
<proteinExistence type="predicted"/>
<organism evidence="9 10">
    <name type="scientific">Pseudophaeobacter arcticus</name>
    <dbReference type="NCBI Taxonomy" id="385492"/>
    <lineage>
        <taxon>Bacteria</taxon>
        <taxon>Pseudomonadati</taxon>
        <taxon>Pseudomonadota</taxon>
        <taxon>Alphaproteobacteria</taxon>
        <taxon>Rhodobacterales</taxon>
        <taxon>Paracoccaceae</taxon>
        <taxon>Pseudophaeobacter</taxon>
    </lineage>
</organism>
<dbReference type="EMBL" id="BAABWU010000004">
    <property type="protein sequence ID" value="GAA6196141.1"/>
    <property type="molecule type" value="Genomic_DNA"/>
</dbReference>
<dbReference type="InterPro" id="IPR029044">
    <property type="entry name" value="Nucleotide-diphossugar_trans"/>
</dbReference>
<keyword evidence="3" id="KW-0808">Transferase</keyword>
<evidence type="ECO:0000256" key="4">
    <source>
        <dbReference type="ARBA" id="ARBA00022692"/>
    </source>
</evidence>
<keyword evidence="5 7" id="KW-1133">Transmembrane helix</keyword>
<comment type="subcellular location">
    <subcellularLocation>
        <location evidence="1">Membrane</location>
        <topology evidence="1">Multi-pass membrane protein</topology>
    </subcellularLocation>
</comment>
<evidence type="ECO:0000259" key="8">
    <source>
        <dbReference type="Pfam" id="PF05157"/>
    </source>
</evidence>
<keyword evidence="10" id="KW-1185">Reference proteome</keyword>
<feature type="transmembrane region" description="Helical" evidence="7">
    <location>
        <begin position="411"/>
        <end position="437"/>
    </location>
</feature>